<protein>
    <submittedName>
        <fullName evidence="3">SEC14-like protein</fullName>
    </submittedName>
</protein>
<dbReference type="GO" id="GO:0005737">
    <property type="term" value="C:cytoplasm"/>
    <property type="evidence" value="ECO:0007669"/>
    <property type="project" value="TreeGrafter"/>
</dbReference>
<reference evidence="3" key="1">
    <citation type="submission" date="2020-06" db="EMBL/GenBank/DDBJ databases">
        <authorList>
            <consortium name="Plant Systems Biology data submission"/>
        </authorList>
    </citation>
    <scope>NUCLEOTIDE SEQUENCE</scope>
    <source>
        <strain evidence="3">D6</strain>
    </source>
</reference>
<dbReference type="InterPro" id="IPR051064">
    <property type="entry name" value="SEC14/CRAL-TRIO_domain"/>
</dbReference>
<organism evidence="3 4">
    <name type="scientific">Seminavis robusta</name>
    <dbReference type="NCBI Taxonomy" id="568900"/>
    <lineage>
        <taxon>Eukaryota</taxon>
        <taxon>Sar</taxon>
        <taxon>Stramenopiles</taxon>
        <taxon>Ochrophyta</taxon>
        <taxon>Bacillariophyta</taxon>
        <taxon>Bacillariophyceae</taxon>
        <taxon>Bacillariophycidae</taxon>
        <taxon>Naviculales</taxon>
        <taxon>Naviculaceae</taxon>
        <taxon>Seminavis</taxon>
    </lineage>
</organism>
<dbReference type="AlphaFoldDB" id="A0A9N8EZD3"/>
<feature type="domain" description="CRAL-TRIO" evidence="2">
    <location>
        <begin position="94"/>
        <end position="270"/>
    </location>
</feature>
<dbReference type="PANTHER" id="PTHR23324">
    <property type="entry name" value="SEC14 RELATED PROTEIN"/>
    <property type="match status" value="1"/>
</dbReference>
<name>A0A9N8EZD3_9STRA</name>
<dbReference type="Gene3D" id="3.40.525.10">
    <property type="entry name" value="CRAL-TRIO lipid binding domain"/>
    <property type="match status" value="1"/>
</dbReference>
<sequence>MAVEPAKAESYEARWNQANVIEAVQLWKLNPSDQQKFFVLQKKLQDVQHPWNDPHVVLGFVEAFGFPAAEQKFRKMIEWRLRNKVDSLLKEYHPNPLLMDHSPVAFLADYDHEGDPIYCERGGACDAKGLLKRFSKEQLMRHSIWLREVQSDGAWLDDYKEQMGRPVVSITVVYDLQGLCGRHLQPNVISFFQRLMNITEEYYPGPVKRVIVIRSPPIFRTVWAVVKHFFSEESRQKMIFANKDYLTELAKWMDIEKLPSCINPNGTGKTARGMPKRMEGGKVPSHIKQGGVNYVPIDSGISEGNAGTIQKLTRVPSSPSSSTTASSVGSLSEDDDIITPMGKEIGIEVSKLDDETDSPLTVTVTANC</sequence>
<evidence type="ECO:0000256" key="1">
    <source>
        <dbReference type="SAM" id="MobiDB-lite"/>
    </source>
</evidence>
<dbReference type="CDD" id="cd00170">
    <property type="entry name" value="SEC14"/>
    <property type="match status" value="1"/>
</dbReference>
<feature type="region of interest" description="Disordered" evidence="1">
    <location>
        <begin position="264"/>
        <end position="283"/>
    </location>
</feature>
<dbReference type="InterPro" id="IPR001251">
    <property type="entry name" value="CRAL-TRIO_dom"/>
</dbReference>
<accession>A0A9N8EZD3</accession>
<dbReference type="OrthoDB" id="42535at2759"/>
<evidence type="ECO:0000313" key="3">
    <source>
        <dbReference type="EMBL" id="CAB9527819.1"/>
    </source>
</evidence>
<dbReference type="InterPro" id="IPR036865">
    <property type="entry name" value="CRAL-TRIO_dom_sf"/>
</dbReference>
<comment type="caution">
    <text evidence="3">The sequence shown here is derived from an EMBL/GenBank/DDBJ whole genome shotgun (WGS) entry which is preliminary data.</text>
</comment>
<dbReference type="SMART" id="SM00516">
    <property type="entry name" value="SEC14"/>
    <property type="match status" value="1"/>
</dbReference>
<dbReference type="Proteomes" id="UP001153069">
    <property type="component" value="Unassembled WGS sequence"/>
</dbReference>
<proteinExistence type="predicted"/>
<gene>
    <name evidence="3" type="ORF">SEMRO_2080_G313750.1</name>
</gene>
<feature type="region of interest" description="Disordered" evidence="1">
    <location>
        <begin position="312"/>
        <end position="336"/>
    </location>
</feature>
<dbReference type="PANTHER" id="PTHR23324:SF83">
    <property type="entry name" value="SEC14-LIKE PROTEIN 2"/>
    <property type="match status" value="1"/>
</dbReference>
<feature type="compositionally biased region" description="Low complexity" evidence="1">
    <location>
        <begin position="315"/>
        <end position="331"/>
    </location>
</feature>
<dbReference type="EMBL" id="CAICTM010002078">
    <property type="protein sequence ID" value="CAB9527819.1"/>
    <property type="molecule type" value="Genomic_DNA"/>
</dbReference>
<dbReference type="Pfam" id="PF00650">
    <property type="entry name" value="CRAL_TRIO"/>
    <property type="match status" value="1"/>
</dbReference>
<keyword evidence="4" id="KW-1185">Reference proteome</keyword>
<evidence type="ECO:0000259" key="2">
    <source>
        <dbReference type="PROSITE" id="PS50191"/>
    </source>
</evidence>
<evidence type="ECO:0000313" key="4">
    <source>
        <dbReference type="Proteomes" id="UP001153069"/>
    </source>
</evidence>
<dbReference type="SUPFAM" id="SSF52087">
    <property type="entry name" value="CRAL/TRIO domain"/>
    <property type="match status" value="1"/>
</dbReference>
<dbReference type="PROSITE" id="PS50191">
    <property type="entry name" value="CRAL_TRIO"/>
    <property type="match status" value="1"/>
</dbReference>